<dbReference type="FunFam" id="1.20.120.230:FF:000016">
    <property type="entry name" value="Catenin alpha like 1"/>
    <property type="match status" value="1"/>
</dbReference>
<dbReference type="GO" id="GO:0007266">
    <property type="term" value="P:Rho protein signal transduction"/>
    <property type="evidence" value="ECO:0007669"/>
    <property type="project" value="InterPro"/>
</dbReference>
<dbReference type="GO" id="GO:0051015">
    <property type="term" value="F:actin filament binding"/>
    <property type="evidence" value="ECO:0007669"/>
    <property type="project" value="InterPro"/>
</dbReference>
<comment type="subcellular location">
    <subcellularLocation>
        <location evidence="1">Cytoplasm</location>
    </subcellularLocation>
</comment>
<evidence type="ECO:0000313" key="6">
    <source>
        <dbReference type="Proteomes" id="UP000694892"/>
    </source>
</evidence>
<dbReference type="GO" id="GO:0005737">
    <property type="term" value="C:cytoplasm"/>
    <property type="evidence" value="ECO:0007669"/>
    <property type="project" value="UniProtKB-SubCell"/>
</dbReference>
<evidence type="ECO:0000256" key="1">
    <source>
        <dbReference type="ARBA" id="ARBA00004496"/>
    </source>
</evidence>
<evidence type="ECO:0000256" key="3">
    <source>
        <dbReference type="ARBA" id="ARBA00022490"/>
    </source>
</evidence>
<dbReference type="InterPro" id="IPR006077">
    <property type="entry name" value="Vinculin/catenin"/>
</dbReference>
<comment type="similarity">
    <text evidence="2">Belongs to the vinculin/alpha-catenin family.</text>
</comment>
<organism evidence="5 6">
    <name type="scientific">Xenopus laevis</name>
    <name type="common">African clawed frog</name>
    <dbReference type="NCBI Taxonomy" id="8355"/>
    <lineage>
        <taxon>Eukaryota</taxon>
        <taxon>Metazoa</taxon>
        <taxon>Chordata</taxon>
        <taxon>Craniata</taxon>
        <taxon>Vertebrata</taxon>
        <taxon>Euteleostomi</taxon>
        <taxon>Amphibia</taxon>
        <taxon>Batrachia</taxon>
        <taxon>Anura</taxon>
        <taxon>Pipoidea</taxon>
        <taxon>Pipidae</taxon>
        <taxon>Xenopodinae</taxon>
        <taxon>Xenopus</taxon>
        <taxon>Xenopus</taxon>
    </lineage>
</organism>
<dbReference type="RefSeq" id="NP_001086613.1">
    <property type="nucleotide sequence ID" value="NM_001093144.1"/>
</dbReference>
<dbReference type="OrthoDB" id="9933814at2759"/>
<dbReference type="Pfam" id="PF01044">
    <property type="entry name" value="Vinculin"/>
    <property type="match status" value="2"/>
</dbReference>
<evidence type="ECO:0000313" key="7">
    <source>
        <dbReference type="Xenbase" id="XB-GENE-5815234"/>
    </source>
</evidence>
<dbReference type="AGR" id="Xenbase:XB-GENE-5815234"/>
<dbReference type="OMA" id="DQQKMAK"/>
<dbReference type="PRINTS" id="PR00805">
    <property type="entry name" value="ALPHACATENIN"/>
</dbReference>
<dbReference type="InterPro" id="IPR036723">
    <property type="entry name" value="Alpha-catenin/vinculin-like_sf"/>
</dbReference>
<dbReference type="EMBL" id="CM004477">
    <property type="protein sequence ID" value="OCT74374.1"/>
    <property type="molecule type" value="Genomic_DNA"/>
</dbReference>
<accession>A0A974HDW6</accession>
<protein>
    <recommendedName>
        <fullName evidence="4">Alpha-catulin</fullName>
    </recommendedName>
</protein>
<keyword evidence="3" id="KW-0963">Cytoplasm</keyword>
<gene>
    <name evidence="7" type="primary">ctnnal1.S</name>
    <name evidence="5" type="ORF">XELAEV_18033347mg</name>
</gene>
<dbReference type="Proteomes" id="UP000694892">
    <property type="component" value="Chromosome 6S"/>
</dbReference>
<dbReference type="AlphaFoldDB" id="A0A974HDW6"/>
<evidence type="ECO:0000256" key="4">
    <source>
        <dbReference type="ARBA" id="ARBA00074310"/>
    </source>
</evidence>
<dbReference type="PANTHER" id="PTHR46342">
    <property type="entry name" value="ALPHA-CATULIN"/>
    <property type="match status" value="1"/>
</dbReference>
<proteinExistence type="inferred from homology"/>
<dbReference type="GO" id="GO:0045296">
    <property type="term" value="F:cadherin binding"/>
    <property type="evidence" value="ECO:0007669"/>
    <property type="project" value="InterPro"/>
</dbReference>
<sequence length="764" mass="85663">MATSPCSSSGVSSSSSSGFSIDTGLEIKTKSVEQTLVPLVSQITTLINHKEKSKKSEKTLQAIQRVGQAVNQAVGRFVAVGETIANENRELKEEMSFACSEARRAGETIAQLTDMNIGEHPEPDGCTTIFTDKTGVVKAARLLLSSVTKVLVLADRIVVKQIITSRNKVLTTMEHLEKVSSFQEFVQIFSQFGNEMVEFAHLTGDRQNDLKNEKKKASMAAARAVLEKCTMMLLTASKTCLRHPDCESARINKEGVFQRMRLALEQVIEIVTDSRPNREREMAPISIYTGIKEFKNKIEGLRDNLYYLSKENVSTMLEVILEHTEDFTDSAYTSHENRERILELSNQAKMELEQFVAVWMQAQTQKTKDIMEDLELAILRMCQCIRELKRELHNAATVLAADLLKYHTDHMVLKALKIAGTEGNLEAVAQYTCKLTEQKEQLVETCRLLRHVSGTEPLEITCIHAEDTFHVTGPQIVSAAETLALHPTSKIAKENLDVFCEAWESQLSDMSILLREINDVFEGRRGEKRGYLSLPRPGKHNSNLKTLKPVKLDAEEQGKIAKLGLELRLLSSDVDSDAEKWDDQENEVVRNGQSMSSMAYTMYLFTRGEGLLKTTQDLFHQAEVFATAGLKFSSVLHAFSNQLEDDDKPLLLLEIEKLIPLSQQLQITAKTPVQGKTATFTKVDTCIQKTKAVMIILSQVLPICWKLQRKCKMGNGCFQTSPSWRENHLQNVTNEDGMEGKTVEAFGVKSLEHHVANLTFLESK</sequence>
<reference evidence="6" key="1">
    <citation type="journal article" date="2016" name="Nature">
        <title>Genome evolution in the allotetraploid frog Xenopus laevis.</title>
        <authorList>
            <person name="Session A.M."/>
            <person name="Uno Y."/>
            <person name="Kwon T."/>
            <person name="Chapman J.A."/>
            <person name="Toyoda A."/>
            <person name="Takahashi S."/>
            <person name="Fukui A."/>
            <person name="Hikosaka A."/>
            <person name="Suzuki A."/>
            <person name="Kondo M."/>
            <person name="van Heeringen S.J."/>
            <person name="Quigley I."/>
            <person name="Heinz S."/>
            <person name="Ogino H."/>
            <person name="Ochi H."/>
            <person name="Hellsten U."/>
            <person name="Lyons J.B."/>
            <person name="Simakov O."/>
            <person name="Putnam N."/>
            <person name="Stites J."/>
            <person name="Kuroki Y."/>
            <person name="Tanaka T."/>
            <person name="Michiue T."/>
            <person name="Watanabe M."/>
            <person name="Bogdanovic O."/>
            <person name="Lister R."/>
            <person name="Georgiou G."/>
            <person name="Paranjpe S.S."/>
            <person name="van Kruijsbergen I."/>
            <person name="Shu S."/>
            <person name="Carlson J."/>
            <person name="Kinoshita T."/>
            <person name="Ohta Y."/>
            <person name="Mawaribuchi S."/>
            <person name="Jenkins J."/>
            <person name="Grimwood J."/>
            <person name="Schmutz J."/>
            <person name="Mitros T."/>
            <person name="Mozaffari S.V."/>
            <person name="Suzuki Y."/>
            <person name="Haramoto Y."/>
            <person name="Yamamoto T.S."/>
            <person name="Takagi C."/>
            <person name="Heald R."/>
            <person name="Miller K."/>
            <person name="Haudenschild C."/>
            <person name="Kitzman J."/>
            <person name="Nakayama T."/>
            <person name="Izutsu Y."/>
            <person name="Robert J."/>
            <person name="Fortriede J."/>
            <person name="Burns K."/>
            <person name="Lotay V."/>
            <person name="Karimi K."/>
            <person name="Yasuoka Y."/>
            <person name="Dichmann D.S."/>
            <person name="Flajnik M.F."/>
            <person name="Houston D.W."/>
            <person name="Shendure J."/>
            <person name="DuPasquier L."/>
            <person name="Vize P.D."/>
            <person name="Zorn A.M."/>
            <person name="Ito M."/>
            <person name="Marcotte E.M."/>
            <person name="Wallingford J.B."/>
            <person name="Ito Y."/>
            <person name="Asashima M."/>
            <person name="Ueno N."/>
            <person name="Matsuda Y."/>
            <person name="Veenstra G.J."/>
            <person name="Fujiyama A."/>
            <person name="Harland R.M."/>
            <person name="Taira M."/>
            <person name="Rokhsar D.S."/>
        </authorList>
    </citation>
    <scope>NUCLEOTIDE SEQUENCE [LARGE SCALE GENOMIC DNA]</scope>
    <source>
        <strain evidence="6">J</strain>
    </source>
</reference>
<dbReference type="Gene3D" id="1.20.120.230">
    <property type="entry name" value="Alpha-catenin/vinculin-like"/>
    <property type="match status" value="4"/>
</dbReference>
<dbReference type="GO" id="GO:0007155">
    <property type="term" value="P:cell adhesion"/>
    <property type="evidence" value="ECO:0007669"/>
    <property type="project" value="InterPro"/>
</dbReference>
<evidence type="ECO:0000313" key="5">
    <source>
        <dbReference type="EMBL" id="OCT74374.1"/>
    </source>
</evidence>
<evidence type="ECO:0000256" key="2">
    <source>
        <dbReference type="ARBA" id="ARBA00008376"/>
    </source>
</evidence>
<dbReference type="FunFam" id="1.20.120.230:FF:000017">
    <property type="entry name" value="Catenin alpha like 1"/>
    <property type="match status" value="1"/>
</dbReference>
<dbReference type="InterPro" id="IPR001033">
    <property type="entry name" value="Alpha_catenin"/>
</dbReference>
<dbReference type="GeneID" id="446448"/>
<dbReference type="PANTHER" id="PTHR46342:SF1">
    <property type="entry name" value="ALPHA-CATULIN"/>
    <property type="match status" value="1"/>
</dbReference>
<dbReference type="KEGG" id="xla:446448"/>
<dbReference type="CTD" id="446448"/>
<dbReference type="SUPFAM" id="SSF47220">
    <property type="entry name" value="alpha-catenin/vinculin-like"/>
    <property type="match status" value="3"/>
</dbReference>
<dbReference type="InterPro" id="IPR030045">
    <property type="entry name" value="CTNNAL1"/>
</dbReference>
<dbReference type="Xenbase" id="XB-GENE-5815234">
    <property type="gene designation" value="ctnnal1.S"/>
</dbReference>
<name>A0A974HDW6_XENLA</name>